<organism evidence="8 9">
    <name type="scientific">Rhodotorula paludigena</name>
    <dbReference type="NCBI Taxonomy" id="86838"/>
    <lineage>
        <taxon>Eukaryota</taxon>
        <taxon>Fungi</taxon>
        <taxon>Dikarya</taxon>
        <taxon>Basidiomycota</taxon>
        <taxon>Pucciniomycotina</taxon>
        <taxon>Microbotryomycetes</taxon>
        <taxon>Sporidiobolales</taxon>
        <taxon>Sporidiobolaceae</taxon>
        <taxon>Rhodotorula</taxon>
    </lineage>
</organism>
<evidence type="ECO:0000256" key="6">
    <source>
        <dbReference type="SAM" id="Phobius"/>
    </source>
</evidence>
<dbReference type="Pfam" id="PF04082">
    <property type="entry name" value="Fungal_trans"/>
    <property type="match status" value="1"/>
</dbReference>
<comment type="subcellular location">
    <subcellularLocation>
        <location evidence="1">Nucleus</location>
    </subcellularLocation>
</comment>
<keyword evidence="9" id="KW-1185">Reference proteome</keyword>
<accession>A0AAV5GQ39</accession>
<evidence type="ECO:0000259" key="7">
    <source>
        <dbReference type="SMART" id="SM00906"/>
    </source>
</evidence>
<keyword evidence="4" id="KW-0804">Transcription</keyword>
<keyword evidence="6" id="KW-0812">Transmembrane</keyword>
<proteinExistence type="predicted"/>
<keyword evidence="2" id="KW-0805">Transcription regulation</keyword>
<keyword evidence="6" id="KW-0472">Membrane</keyword>
<dbReference type="GO" id="GO:0000976">
    <property type="term" value="F:transcription cis-regulatory region binding"/>
    <property type="evidence" value="ECO:0007669"/>
    <property type="project" value="TreeGrafter"/>
</dbReference>
<evidence type="ECO:0000256" key="2">
    <source>
        <dbReference type="ARBA" id="ARBA00023015"/>
    </source>
</evidence>
<dbReference type="SMART" id="SM00906">
    <property type="entry name" value="Fungal_trans"/>
    <property type="match status" value="1"/>
</dbReference>
<dbReference type="PANTHER" id="PTHR31845:SF17">
    <property type="entry name" value="ZN(II)2CYS6 TRANSCRIPTION FACTOR (EUROFUNG)"/>
    <property type="match status" value="1"/>
</dbReference>
<keyword evidence="5" id="KW-0539">Nucleus</keyword>
<keyword evidence="6" id="KW-1133">Transmembrane helix</keyword>
<dbReference type="InterPro" id="IPR007219">
    <property type="entry name" value="XnlR_reg_dom"/>
</dbReference>
<evidence type="ECO:0000256" key="5">
    <source>
        <dbReference type="ARBA" id="ARBA00023242"/>
    </source>
</evidence>
<evidence type="ECO:0000256" key="3">
    <source>
        <dbReference type="ARBA" id="ARBA00023125"/>
    </source>
</evidence>
<dbReference type="GO" id="GO:0008270">
    <property type="term" value="F:zinc ion binding"/>
    <property type="evidence" value="ECO:0007669"/>
    <property type="project" value="InterPro"/>
</dbReference>
<dbReference type="InterPro" id="IPR051089">
    <property type="entry name" value="prtT"/>
</dbReference>
<dbReference type="Proteomes" id="UP001342314">
    <property type="component" value="Unassembled WGS sequence"/>
</dbReference>
<name>A0AAV5GQ39_9BASI</name>
<dbReference type="AlphaFoldDB" id="A0AAV5GQ39"/>
<dbReference type="GO" id="GO:0000981">
    <property type="term" value="F:DNA-binding transcription factor activity, RNA polymerase II-specific"/>
    <property type="evidence" value="ECO:0007669"/>
    <property type="project" value="TreeGrafter"/>
</dbReference>
<feature type="domain" description="Xylanolytic transcriptional activator regulatory" evidence="7">
    <location>
        <begin position="75"/>
        <end position="150"/>
    </location>
</feature>
<dbReference type="EMBL" id="BQKY01000009">
    <property type="protein sequence ID" value="GJN91482.1"/>
    <property type="molecule type" value="Genomic_DNA"/>
</dbReference>
<protein>
    <recommendedName>
        <fullName evidence="7">Xylanolytic transcriptional activator regulatory domain-containing protein</fullName>
    </recommendedName>
</protein>
<sequence>MELPTASTSAVTLDESAPLRHSIQFSHIVPTGDSSRSILGNKLVGQAVEFGFCSVEVVQALILLAHHKKPDDATSWRRVGYAIRMAQELRLNVRVTRPLPPDETEARWQLNQERCWLNLIIADYHLAIHHSLPRMIAEEGVNEPADWVLEHEHLPCAGESLLAPWITFSRICRLYSDMLNGMNGDPANMRSLRWLEQRWKRWKDKWLDKQPVFQKDFVRPGFVPFCVNLTWVALAVVTVWLVKLDRDCIIRALQDIQSSTKKASVTPDDMSGYMHRLVTHLLGSISPAWHLTTLAAPTPVPASPLPRPTQPAPQPHSAHLAQYQHPNVVLSATSDGSVGWPFVSSQQLIQEGLYANPPPPMPGQVLSNGQTMNLGAPIAVPYSGPPHALPTQDDALFPTADDDIWRLLFPAADTAAFAV</sequence>
<dbReference type="GO" id="GO:0005634">
    <property type="term" value="C:nucleus"/>
    <property type="evidence" value="ECO:0007669"/>
    <property type="project" value="UniProtKB-SubCell"/>
</dbReference>
<evidence type="ECO:0000256" key="4">
    <source>
        <dbReference type="ARBA" id="ARBA00023163"/>
    </source>
</evidence>
<dbReference type="CDD" id="cd12148">
    <property type="entry name" value="fungal_TF_MHR"/>
    <property type="match status" value="1"/>
</dbReference>
<evidence type="ECO:0000313" key="9">
    <source>
        <dbReference type="Proteomes" id="UP001342314"/>
    </source>
</evidence>
<gene>
    <name evidence="8" type="ORF">Rhopal_004505-T1</name>
</gene>
<keyword evidence="3" id="KW-0238">DNA-binding</keyword>
<reference evidence="8 9" key="1">
    <citation type="submission" date="2021-12" db="EMBL/GenBank/DDBJ databases">
        <title>High titer production of polyol ester of fatty acids by Rhodotorula paludigena BS15 towards product separation-free biomass refinery.</title>
        <authorList>
            <person name="Mano J."/>
            <person name="Ono H."/>
            <person name="Tanaka T."/>
            <person name="Naito K."/>
            <person name="Sushida H."/>
            <person name="Ike M."/>
            <person name="Tokuyasu K."/>
            <person name="Kitaoka M."/>
        </authorList>
    </citation>
    <scope>NUCLEOTIDE SEQUENCE [LARGE SCALE GENOMIC DNA]</scope>
    <source>
        <strain evidence="8 9">BS15</strain>
    </source>
</reference>
<dbReference type="PANTHER" id="PTHR31845">
    <property type="entry name" value="FINGER DOMAIN PROTEIN, PUTATIVE-RELATED"/>
    <property type="match status" value="1"/>
</dbReference>
<feature type="transmembrane region" description="Helical" evidence="6">
    <location>
        <begin position="222"/>
        <end position="242"/>
    </location>
</feature>
<evidence type="ECO:0000256" key="1">
    <source>
        <dbReference type="ARBA" id="ARBA00004123"/>
    </source>
</evidence>
<evidence type="ECO:0000313" key="8">
    <source>
        <dbReference type="EMBL" id="GJN91482.1"/>
    </source>
</evidence>
<dbReference type="GO" id="GO:0006351">
    <property type="term" value="P:DNA-templated transcription"/>
    <property type="evidence" value="ECO:0007669"/>
    <property type="project" value="InterPro"/>
</dbReference>
<comment type="caution">
    <text evidence="8">The sequence shown here is derived from an EMBL/GenBank/DDBJ whole genome shotgun (WGS) entry which is preliminary data.</text>
</comment>